<evidence type="ECO:0000313" key="3">
    <source>
        <dbReference type="Proteomes" id="UP000607653"/>
    </source>
</evidence>
<gene>
    <name evidence="2" type="ORF">HUJ06_021135</name>
</gene>
<name>A0A822XI75_NELNU</name>
<protein>
    <recommendedName>
        <fullName evidence="1">Helitron helicase-like domain-containing protein</fullName>
    </recommendedName>
</protein>
<dbReference type="PANTHER" id="PTHR45786">
    <property type="entry name" value="DNA BINDING PROTEIN-LIKE"/>
    <property type="match status" value="1"/>
</dbReference>
<comment type="caution">
    <text evidence="2">The sequence shown here is derived from an EMBL/GenBank/DDBJ whole genome shotgun (WGS) entry which is preliminary data.</text>
</comment>
<dbReference type="Pfam" id="PF14214">
    <property type="entry name" value="Helitron_like_N"/>
    <property type="match status" value="1"/>
</dbReference>
<sequence>MGGKIDYQLIQGRGPYAFRIPGTNYHRIGSLVPIEGEHPKFAQLYIYDTKNEVANRISAIHDDQIGAELDPNIIHDLQMMLNQINPYAKVFRYARDLLPPNRRIELRMQILEQRGPNQRQYNKPSCSEVAALMVGDGSQSTNRRDVIVSTLDNRLKRIDETHPCYMPLQYPLLFPHGEDGWKLDIPYQCVPRARSQRQRMVTLRDFTAYRIQNRLNEGKTLLQGGRAFQQYLVDYYAAIEDDCLRYYKSNQKQLRSEVYRGIQDAINVGDTNASLIGRRYIFTSSFTGGHLSNIRPSRFIHNIYSKPAMA</sequence>
<dbReference type="PANTHER" id="PTHR45786:SF74">
    <property type="entry name" value="ATP-DEPENDENT DNA HELICASE"/>
    <property type="match status" value="1"/>
</dbReference>
<dbReference type="InterPro" id="IPR025476">
    <property type="entry name" value="Helitron_helicase-like"/>
</dbReference>
<accession>A0A822XI75</accession>
<proteinExistence type="predicted"/>
<evidence type="ECO:0000259" key="1">
    <source>
        <dbReference type="Pfam" id="PF14214"/>
    </source>
</evidence>
<dbReference type="EMBL" id="DUZY01000001">
    <property type="protein sequence ID" value="DAD19672.1"/>
    <property type="molecule type" value="Genomic_DNA"/>
</dbReference>
<dbReference type="AlphaFoldDB" id="A0A822XI75"/>
<organism evidence="2 3">
    <name type="scientific">Nelumbo nucifera</name>
    <name type="common">Sacred lotus</name>
    <dbReference type="NCBI Taxonomy" id="4432"/>
    <lineage>
        <taxon>Eukaryota</taxon>
        <taxon>Viridiplantae</taxon>
        <taxon>Streptophyta</taxon>
        <taxon>Embryophyta</taxon>
        <taxon>Tracheophyta</taxon>
        <taxon>Spermatophyta</taxon>
        <taxon>Magnoliopsida</taxon>
        <taxon>Proteales</taxon>
        <taxon>Nelumbonaceae</taxon>
        <taxon>Nelumbo</taxon>
    </lineage>
</organism>
<evidence type="ECO:0000313" key="2">
    <source>
        <dbReference type="EMBL" id="DAD19672.1"/>
    </source>
</evidence>
<reference evidence="2 3" key="1">
    <citation type="journal article" date="2020" name="Mol. Biol. Evol.">
        <title>Distinct Expression and Methylation Patterns for Genes with Different Fates following a Single Whole-Genome Duplication in Flowering Plants.</title>
        <authorList>
            <person name="Shi T."/>
            <person name="Rahmani R.S."/>
            <person name="Gugger P.F."/>
            <person name="Wang M."/>
            <person name="Li H."/>
            <person name="Zhang Y."/>
            <person name="Li Z."/>
            <person name="Wang Q."/>
            <person name="Van de Peer Y."/>
            <person name="Marchal K."/>
            <person name="Chen J."/>
        </authorList>
    </citation>
    <scope>NUCLEOTIDE SEQUENCE [LARGE SCALE GENOMIC DNA]</scope>
    <source>
        <tissue evidence="2">Leaf</tissue>
    </source>
</reference>
<feature type="domain" description="Helitron helicase-like" evidence="1">
    <location>
        <begin position="206"/>
        <end position="290"/>
    </location>
</feature>
<keyword evidence="3" id="KW-1185">Reference proteome</keyword>
<dbReference type="Proteomes" id="UP000607653">
    <property type="component" value="Unassembled WGS sequence"/>
</dbReference>